<dbReference type="EMBL" id="JARIHO010000047">
    <property type="protein sequence ID" value="KAJ7323214.1"/>
    <property type="molecule type" value="Genomic_DNA"/>
</dbReference>
<evidence type="ECO:0000313" key="2">
    <source>
        <dbReference type="Proteomes" id="UP001218218"/>
    </source>
</evidence>
<reference evidence="1" key="1">
    <citation type="submission" date="2023-03" db="EMBL/GenBank/DDBJ databases">
        <title>Massive genome expansion in bonnet fungi (Mycena s.s.) driven by repeated elements and novel gene families across ecological guilds.</title>
        <authorList>
            <consortium name="Lawrence Berkeley National Laboratory"/>
            <person name="Harder C.B."/>
            <person name="Miyauchi S."/>
            <person name="Viragh M."/>
            <person name="Kuo A."/>
            <person name="Thoen E."/>
            <person name="Andreopoulos B."/>
            <person name="Lu D."/>
            <person name="Skrede I."/>
            <person name="Drula E."/>
            <person name="Henrissat B."/>
            <person name="Morin E."/>
            <person name="Kohler A."/>
            <person name="Barry K."/>
            <person name="LaButti K."/>
            <person name="Morin E."/>
            <person name="Salamov A."/>
            <person name="Lipzen A."/>
            <person name="Mereny Z."/>
            <person name="Hegedus B."/>
            <person name="Baldrian P."/>
            <person name="Stursova M."/>
            <person name="Weitz H."/>
            <person name="Taylor A."/>
            <person name="Grigoriev I.V."/>
            <person name="Nagy L.G."/>
            <person name="Martin F."/>
            <person name="Kauserud H."/>
        </authorList>
    </citation>
    <scope>NUCLEOTIDE SEQUENCE</scope>
    <source>
        <strain evidence="1">CBHHK002</strain>
    </source>
</reference>
<dbReference type="Proteomes" id="UP001218218">
    <property type="component" value="Unassembled WGS sequence"/>
</dbReference>
<name>A0AAD6ZIH8_9AGAR</name>
<organism evidence="1 2">
    <name type="scientific">Mycena albidolilacea</name>
    <dbReference type="NCBI Taxonomy" id="1033008"/>
    <lineage>
        <taxon>Eukaryota</taxon>
        <taxon>Fungi</taxon>
        <taxon>Dikarya</taxon>
        <taxon>Basidiomycota</taxon>
        <taxon>Agaricomycotina</taxon>
        <taxon>Agaricomycetes</taxon>
        <taxon>Agaricomycetidae</taxon>
        <taxon>Agaricales</taxon>
        <taxon>Marasmiineae</taxon>
        <taxon>Mycenaceae</taxon>
        <taxon>Mycena</taxon>
    </lineage>
</organism>
<proteinExistence type="predicted"/>
<gene>
    <name evidence="1" type="ORF">DFH08DRAFT_1029493</name>
</gene>
<dbReference type="AlphaFoldDB" id="A0AAD6ZIH8"/>
<evidence type="ECO:0000313" key="1">
    <source>
        <dbReference type="EMBL" id="KAJ7323214.1"/>
    </source>
</evidence>
<protein>
    <submittedName>
        <fullName evidence="1">Uncharacterized protein</fullName>
    </submittedName>
</protein>
<comment type="caution">
    <text evidence="1">The sequence shown here is derived from an EMBL/GenBank/DDBJ whole genome shotgun (WGS) entry which is preliminary data.</text>
</comment>
<sequence>MAQDFDGFTKISDKRTTITAVGKNGYGLDQTYTRNVYTYLGNPMPGKPLDEREFVCLGMEGLYKFMLLKDLEDRIVWKNSTRPDCYAADMAGTSNLILWELEGDRWEISKTGTLWSEWFGKPNDIAQWNSWSAKALAAGNSNTLLGFPKFARFWTPQLKTQSHFVFEPVDDTVEEPLRRGLDVLNNSSKWKHPTISWEVVSPDQGAQGRVLWATHYLGFYKIWVSLNDYNALVAAQGEDTKGTKWTFPSNTVAEIMNAATSTPQDVFGNSPDDMQSSTTITKKKMDNVSGKRSLVDDQGTVMGVAPGKMYTLLNKSAPVQLKNGLWPAEWLHRSAYSFGALEGGVSTQTRRNLVLGTSEANTYMILLENAIADYVARTNTEGKLVTRVKYAQDWNLPKYTWLAPTLEYEFTFKFGTVEAKDLQGRR</sequence>
<keyword evidence="2" id="KW-1185">Reference proteome</keyword>
<accession>A0AAD6ZIH8</accession>